<sequence length="52" mass="5755">SPCFAFKKVLINWPGLVARGDSFYNESYGPLLKNGASSIMASIMDENNGWEQ</sequence>
<dbReference type="EMBL" id="ACLL01000072">
    <property type="protein sequence ID" value="EEW52609.1"/>
    <property type="molecule type" value="Genomic_DNA"/>
</dbReference>
<dbReference type="STRING" id="525309.HMPREF0494_2213"/>
<dbReference type="AlphaFoldDB" id="C8PA69"/>
<name>C8PA69_9LACO</name>
<dbReference type="Proteomes" id="UP000003675">
    <property type="component" value="Unassembled WGS sequence"/>
</dbReference>
<dbReference type="HOGENOM" id="CLU_3091970_0_0_9"/>
<accession>C8PA69</accession>
<comment type="caution">
    <text evidence="1">The sequence shown here is derived from an EMBL/GenBank/DDBJ whole genome shotgun (WGS) entry which is preliminary data.</text>
</comment>
<reference evidence="1 2" key="1">
    <citation type="submission" date="2009-09" db="EMBL/GenBank/DDBJ databases">
        <authorList>
            <person name="Qin X."/>
            <person name="Bachman B."/>
            <person name="Battles P."/>
            <person name="Bell A."/>
            <person name="Bess C."/>
            <person name="Bickham C."/>
            <person name="Chaboub L."/>
            <person name="Chen D."/>
            <person name="Coyle M."/>
            <person name="Deiros D.R."/>
            <person name="Dinh H."/>
            <person name="Forbes L."/>
            <person name="Fowler G."/>
            <person name="Francisco L."/>
            <person name="Fu Q."/>
            <person name="Gubbala S."/>
            <person name="Hale W."/>
            <person name="Han Y."/>
            <person name="Hemphill L."/>
            <person name="Highlander S.K."/>
            <person name="Hirani K."/>
            <person name="Hogues M."/>
            <person name="Jackson L."/>
            <person name="Jakkamsetti A."/>
            <person name="Javaid M."/>
            <person name="Jiang H."/>
            <person name="Korchina V."/>
            <person name="Kovar C."/>
            <person name="Lara F."/>
            <person name="Lee S."/>
            <person name="Mata R."/>
            <person name="Mathew T."/>
            <person name="Moen C."/>
            <person name="Morales K."/>
            <person name="Munidasa M."/>
            <person name="Nazareth L."/>
            <person name="Ngo R."/>
            <person name="Nguyen L."/>
            <person name="Okwuonu G."/>
            <person name="Ongeri F."/>
            <person name="Patil S."/>
            <person name="Petrosino J."/>
            <person name="Pham C."/>
            <person name="Pham P."/>
            <person name="Pu L.-L."/>
            <person name="Puazo M."/>
            <person name="Raj R."/>
            <person name="Reid J."/>
            <person name="Rouhana J."/>
            <person name="Saada N."/>
            <person name="Shang Y."/>
            <person name="Simmons D."/>
            <person name="Thornton R."/>
            <person name="Warren J."/>
            <person name="Weissenberger G."/>
            <person name="Zhang J."/>
            <person name="Zhang L."/>
            <person name="Zhou C."/>
            <person name="Zhu D."/>
            <person name="Muzny D."/>
            <person name="Worley K."/>
            <person name="Gibbs R."/>
        </authorList>
    </citation>
    <scope>NUCLEOTIDE SEQUENCE [LARGE SCALE GENOMIC DNA]</scope>
    <source>
        <strain evidence="1 2">DSM 16041</strain>
    </source>
</reference>
<gene>
    <name evidence="1" type="ORF">HMPREF0494_2213</name>
</gene>
<evidence type="ECO:0000313" key="2">
    <source>
        <dbReference type="Proteomes" id="UP000003675"/>
    </source>
</evidence>
<organism evidence="1 2">
    <name type="scientific">Limosilactobacillus antri DSM 16041</name>
    <dbReference type="NCBI Taxonomy" id="525309"/>
    <lineage>
        <taxon>Bacteria</taxon>
        <taxon>Bacillati</taxon>
        <taxon>Bacillota</taxon>
        <taxon>Bacilli</taxon>
        <taxon>Lactobacillales</taxon>
        <taxon>Lactobacillaceae</taxon>
        <taxon>Limosilactobacillus</taxon>
    </lineage>
</organism>
<feature type="non-terminal residue" evidence="1">
    <location>
        <position position="1"/>
    </location>
</feature>
<proteinExistence type="predicted"/>
<evidence type="ECO:0000313" key="1">
    <source>
        <dbReference type="EMBL" id="EEW52609.1"/>
    </source>
</evidence>
<protein>
    <submittedName>
        <fullName evidence="1">Uncharacterized protein</fullName>
    </submittedName>
</protein>